<feature type="region of interest" description="Disordered" evidence="1">
    <location>
        <begin position="58"/>
        <end position="102"/>
    </location>
</feature>
<dbReference type="PROSITE" id="PS51257">
    <property type="entry name" value="PROKAR_LIPOPROTEIN"/>
    <property type="match status" value="1"/>
</dbReference>
<reference evidence="2" key="1">
    <citation type="submission" date="2019-01" db="EMBL/GenBank/DDBJ databases">
        <title>Draft genome sequences of three monokaryotic isolates of the white-rot basidiomycete fungus Dichomitus squalens.</title>
        <authorList>
            <consortium name="DOE Joint Genome Institute"/>
            <person name="Lopez S.C."/>
            <person name="Andreopoulos B."/>
            <person name="Pangilinan J."/>
            <person name="Lipzen A."/>
            <person name="Riley R."/>
            <person name="Ahrendt S."/>
            <person name="Ng V."/>
            <person name="Barry K."/>
            <person name="Daum C."/>
            <person name="Grigoriev I.V."/>
            <person name="Hilden K.S."/>
            <person name="Makela M.R."/>
            <person name="de Vries R.P."/>
        </authorList>
    </citation>
    <scope>NUCLEOTIDE SEQUENCE [LARGE SCALE GENOMIC DNA]</scope>
    <source>
        <strain evidence="2">OM18370.1</strain>
    </source>
</reference>
<dbReference type="EMBL" id="ML143389">
    <property type="protein sequence ID" value="TBU34280.1"/>
    <property type="molecule type" value="Genomic_DNA"/>
</dbReference>
<dbReference type="Proteomes" id="UP000292957">
    <property type="component" value="Unassembled WGS sequence"/>
</dbReference>
<name>A0A4Q9N1C6_9APHY</name>
<dbReference type="AlphaFoldDB" id="A0A4Q9N1C6"/>
<gene>
    <name evidence="2" type="ORF">BD311DRAFT_747447</name>
</gene>
<sequence>MRGVAISAPTPGEAPCACSLAATSCLFRLAASSSSMTPARVRFPLLFPTTMVCTAAPPAPAGRAEEPEPNCRELAPAAPNPAPEPGTGLDTTTSLPERASRT</sequence>
<evidence type="ECO:0000256" key="1">
    <source>
        <dbReference type="SAM" id="MobiDB-lite"/>
    </source>
</evidence>
<accession>A0A4Q9N1C6</accession>
<evidence type="ECO:0000313" key="2">
    <source>
        <dbReference type="EMBL" id="TBU34280.1"/>
    </source>
</evidence>
<organism evidence="2">
    <name type="scientific">Dichomitus squalens</name>
    <dbReference type="NCBI Taxonomy" id="114155"/>
    <lineage>
        <taxon>Eukaryota</taxon>
        <taxon>Fungi</taxon>
        <taxon>Dikarya</taxon>
        <taxon>Basidiomycota</taxon>
        <taxon>Agaricomycotina</taxon>
        <taxon>Agaricomycetes</taxon>
        <taxon>Polyporales</taxon>
        <taxon>Polyporaceae</taxon>
        <taxon>Dichomitus</taxon>
    </lineage>
</organism>
<proteinExistence type="predicted"/>
<protein>
    <submittedName>
        <fullName evidence="2">Uncharacterized protein</fullName>
    </submittedName>
</protein>